<keyword evidence="2" id="KW-0547">Nucleotide-binding</keyword>
<dbReference type="Pfam" id="PF00071">
    <property type="entry name" value="Ras"/>
    <property type="match status" value="2"/>
</dbReference>
<feature type="compositionally biased region" description="Polar residues" evidence="4">
    <location>
        <begin position="27"/>
        <end position="36"/>
    </location>
</feature>
<feature type="region of interest" description="Disordered" evidence="4">
    <location>
        <begin position="1"/>
        <end position="43"/>
    </location>
</feature>
<dbReference type="SMART" id="SM00175">
    <property type="entry name" value="RAB"/>
    <property type="match status" value="1"/>
</dbReference>
<dbReference type="SUPFAM" id="SSF52540">
    <property type="entry name" value="P-loop containing nucleoside triphosphate hydrolases"/>
    <property type="match status" value="1"/>
</dbReference>
<comment type="similarity">
    <text evidence="1">Belongs to the small GTPase superfamily. Rab family.</text>
</comment>
<evidence type="ECO:0000256" key="3">
    <source>
        <dbReference type="ARBA" id="ARBA00023134"/>
    </source>
</evidence>
<dbReference type="SMART" id="SM00173">
    <property type="entry name" value="RAS"/>
    <property type="match status" value="1"/>
</dbReference>
<dbReference type="GO" id="GO:0005525">
    <property type="term" value="F:GTP binding"/>
    <property type="evidence" value="ECO:0007669"/>
    <property type="project" value="UniProtKB-KW"/>
</dbReference>
<organism evidence="5 6">
    <name type="scientific">Fundulus heteroclitus</name>
    <name type="common">Killifish</name>
    <name type="synonym">Mummichog</name>
    <dbReference type="NCBI Taxonomy" id="8078"/>
    <lineage>
        <taxon>Eukaryota</taxon>
        <taxon>Metazoa</taxon>
        <taxon>Chordata</taxon>
        <taxon>Craniata</taxon>
        <taxon>Vertebrata</taxon>
        <taxon>Euteleostomi</taxon>
        <taxon>Actinopterygii</taxon>
        <taxon>Neopterygii</taxon>
        <taxon>Teleostei</taxon>
        <taxon>Neoteleostei</taxon>
        <taxon>Acanthomorphata</taxon>
        <taxon>Ovalentaria</taxon>
        <taxon>Atherinomorphae</taxon>
        <taxon>Cyprinodontiformes</taxon>
        <taxon>Fundulidae</taxon>
        <taxon>Fundulus</taxon>
    </lineage>
</organism>
<dbReference type="PRINTS" id="PR00449">
    <property type="entry name" value="RASTRNSFRMNG"/>
</dbReference>
<evidence type="ECO:0000313" key="5">
    <source>
        <dbReference type="Ensembl" id="ENSFHEP00000012132.1"/>
    </source>
</evidence>
<sequence>MEAALGTVRKQPASEAVGRDASLSEGKVSTSQHDFTSSCSPSFSSSLGSVSSLLSRCRTFKVLVIGDSGVGKTCLTHRLCAGEFPRRTEATIGVDFRERALDIDKEKIKVRVGPFLFAHHLYGKHPCDGLRSLPLWRFTYAALFLIGNKSDLRDASRADSQVSQELAMDFAKAHGMVFFETSAKNPPRKRVHGRRGDVEPLQQSKVEDIVTAVGTTLKRHKSPLTAYSPTYSGRTQQPRNKNNVLKTCWCV</sequence>
<accession>A0A3Q2PIJ6</accession>
<dbReference type="InterPro" id="IPR001806">
    <property type="entry name" value="Small_GTPase"/>
</dbReference>
<dbReference type="Proteomes" id="UP000265000">
    <property type="component" value="Unplaced"/>
</dbReference>
<dbReference type="InterPro" id="IPR027417">
    <property type="entry name" value="P-loop_NTPase"/>
</dbReference>
<keyword evidence="3" id="KW-0342">GTP-binding</keyword>
<dbReference type="GO" id="GO:0003924">
    <property type="term" value="F:GTPase activity"/>
    <property type="evidence" value="ECO:0007669"/>
    <property type="project" value="InterPro"/>
</dbReference>
<dbReference type="Gene3D" id="3.40.50.300">
    <property type="entry name" value="P-loop containing nucleotide triphosphate hydrolases"/>
    <property type="match status" value="2"/>
</dbReference>
<evidence type="ECO:0000256" key="4">
    <source>
        <dbReference type="SAM" id="MobiDB-lite"/>
    </source>
</evidence>
<reference evidence="5" key="2">
    <citation type="submission" date="2025-09" db="UniProtKB">
        <authorList>
            <consortium name="Ensembl"/>
        </authorList>
    </citation>
    <scope>IDENTIFICATION</scope>
</reference>
<keyword evidence="6" id="KW-1185">Reference proteome</keyword>
<evidence type="ECO:0000256" key="2">
    <source>
        <dbReference type="ARBA" id="ARBA00022741"/>
    </source>
</evidence>
<reference evidence="5" key="1">
    <citation type="submission" date="2025-08" db="UniProtKB">
        <authorList>
            <consortium name="Ensembl"/>
        </authorList>
    </citation>
    <scope>IDENTIFICATION</scope>
</reference>
<protein>
    <submittedName>
        <fullName evidence="5">Uncharacterized protein</fullName>
    </submittedName>
</protein>
<dbReference type="STRING" id="8078.ENSFHEP00000012132"/>
<evidence type="ECO:0000256" key="1">
    <source>
        <dbReference type="ARBA" id="ARBA00006270"/>
    </source>
</evidence>
<dbReference type="AlphaFoldDB" id="A0A3Q2PIJ6"/>
<name>A0A3Q2PIJ6_FUNHE</name>
<dbReference type="PANTHER" id="PTHR47978">
    <property type="match status" value="1"/>
</dbReference>
<evidence type="ECO:0000313" key="6">
    <source>
        <dbReference type="Proteomes" id="UP000265000"/>
    </source>
</evidence>
<dbReference type="Ensembl" id="ENSFHET00000019305.1">
    <property type="protein sequence ID" value="ENSFHEP00000012132.1"/>
    <property type="gene ID" value="ENSFHEG00000013592.1"/>
</dbReference>
<dbReference type="GeneTree" id="ENSGT00940000157090"/>
<proteinExistence type="inferred from homology"/>
<dbReference type="PROSITE" id="PS51419">
    <property type="entry name" value="RAB"/>
    <property type="match status" value="1"/>
</dbReference>